<dbReference type="EMBL" id="VSSQ01017465">
    <property type="protein sequence ID" value="MPM59802.1"/>
    <property type="molecule type" value="Genomic_DNA"/>
</dbReference>
<organism evidence="1">
    <name type="scientific">bioreactor metagenome</name>
    <dbReference type="NCBI Taxonomy" id="1076179"/>
    <lineage>
        <taxon>unclassified sequences</taxon>
        <taxon>metagenomes</taxon>
        <taxon>ecological metagenomes</taxon>
    </lineage>
</organism>
<dbReference type="AlphaFoldDB" id="A0A645B2X6"/>
<reference evidence="1" key="1">
    <citation type="submission" date="2019-08" db="EMBL/GenBank/DDBJ databases">
        <authorList>
            <person name="Kucharzyk K."/>
            <person name="Murdoch R.W."/>
            <person name="Higgins S."/>
            <person name="Loffler F."/>
        </authorList>
    </citation>
    <scope>NUCLEOTIDE SEQUENCE</scope>
</reference>
<name>A0A645B2X6_9ZZZZ</name>
<evidence type="ECO:0000313" key="1">
    <source>
        <dbReference type="EMBL" id="MPM59802.1"/>
    </source>
</evidence>
<gene>
    <name evidence="1" type="ORF">SDC9_106648</name>
</gene>
<sequence length="148" mass="15603">MGGVAGNVGGENPLEDVGGRGVFAGIDEQGEFPARQVEGVFDIELEVFDQFDAFGQPFPFQPGGQPAEQFRADGVVAAAGVADGEDDDGRPHYARLRLCTSRPSASTSSTASGILPSAWVAQDRQGSKARMATSMWLSRPSVTSRPCR</sequence>
<accession>A0A645B2X6</accession>
<comment type="caution">
    <text evidence="1">The sequence shown here is derived from an EMBL/GenBank/DDBJ whole genome shotgun (WGS) entry which is preliminary data.</text>
</comment>
<protein>
    <submittedName>
        <fullName evidence="1">Uncharacterized protein</fullName>
    </submittedName>
</protein>
<proteinExistence type="predicted"/>